<name>A0AAU7VQ93_9FIRM</name>
<dbReference type="InterPro" id="IPR028612">
    <property type="entry name" value="Topoisom_1_IA"/>
</dbReference>
<dbReference type="GO" id="GO:0005694">
    <property type="term" value="C:chromosome"/>
    <property type="evidence" value="ECO:0007669"/>
    <property type="project" value="InterPro"/>
</dbReference>
<dbReference type="Gene3D" id="1.10.290.10">
    <property type="entry name" value="Topoisomerase I, domain 4"/>
    <property type="match status" value="1"/>
</dbReference>
<feature type="site" description="Interaction with DNA" evidence="10">
    <location>
        <position position="151"/>
    </location>
</feature>
<feature type="region of interest" description="Disordered" evidence="11">
    <location>
        <begin position="238"/>
        <end position="258"/>
    </location>
</feature>
<dbReference type="PANTHER" id="PTHR42785:SF1">
    <property type="entry name" value="DNA TOPOISOMERASE"/>
    <property type="match status" value="1"/>
</dbReference>
<accession>A0AAU7VQ93</accession>
<evidence type="ECO:0000256" key="5">
    <source>
        <dbReference type="ARBA" id="ARBA00022833"/>
    </source>
</evidence>
<dbReference type="InterPro" id="IPR013826">
    <property type="entry name" value="Topo_IA_cen_sub3"/>
</dbReference>
<dbReference type="SMART" id="SM00436">
    <property type="entry name" value="TOP1Bc"/>
    <property type="match status" value="1"/>
</dbReference>
<gene>
    <name evidence="10 14" type="primary">topA</name>
    <name evidence="14" type="ORF">PRVXT_001387</name>
</gene>
<feature type="active site" description="O-(5'-phospho-DNA)-tyrosine intermediate" evidence="10">
    <location>
        <position position="295"/>
    </location>
</feature>
<dbReference type="RefSeq" id="WP_350344940.1">
    <property type="nucleotide sequence ID" value="NZ_CP158367.1"/>
</dbReference>
<dbReference type="PROSITE" id="PS00396">
    <property type="entry name" value="TOPO_IA_1"/>
    <property type="match status" value="1"/>
</dbReference>
<evidence type="ECO:0000256" key="9">
    <source>
        <dbReference type="ARBA" id="ARBA00023235"/>
    </source>
</evidence>
<evidence type="ECO:0000256" key="2">
    <source>
        <dbReference type="ARBA" id="ARBA00009446"/>
    </source>
</evidence>
<feature type="domain" description="Toprim" evidence="12">
    <location>
        <begin position="1"/>
        <end position="110"/>
    </location>
</feature>
<feature type="site" description="Interaction with DNA" evidence="10">
    <location>
        <position position="135"/>
    </location>
</feature>
<dbReference type="InterPro" id="IPR000380">
    <property type="entry name" value="Topo_IA"/>
</dbReference>
<dbReference type="PROSITE" id="PS52039">
    <property type="entry name" value="TOPO_IA_2"/>
    <property type="match status" value="1"/>
</dbReference>
<protein>
    <recommendedName>
        <fullName evidence="10">DNA topoisomerase 1</fullName>
        <ecNumber evidence="10">5.6.2.1</ecNumber>
    </recommendedName>
    <alternativeName>
        <fullName evidence="10">DNA topoisomerase I</fullName>
    </alternativeName>
</protein>
<dbReference type="GO" id="GO:0008270">
    <property type="term" value="F:zinc ion binding"/>
    <property type="evidence" value="ECO:0007669"/>
    <property type="project" value="UniProtKB-KW"/>
</dbReference>
<dbReference type="InterPro" id="IPR034149">
    <property type="entry name" value="TOPRIM_TopoI"/>
</dbReference>
<feature type="domain" description="Topo IA-type catalytic" evidence="13">
    <location>
        <begin position="125"/>
        <end position="555"/>
    </location>
</feature>
<dbReference type="EC" id="5.6.2.1" evidence="10"/>
<dbReference type="InterPro" id="IPR023406">
    <property type="entry name" value="Topo_IA_AS"/>
</dbReference>
<dbReference type="InterPro" id="IPR013498">
    <property type="entry name" value="Topo_IA_Znf"/>
</dbReference>
<dbReference type="InterPro" id="IPR013497">
    <property type="entry name" value="Topo_IA_cen"/>
</dbReference>
<comment type="similarity">
    <text evidence="2 10">Belongs to the type IA topoisomerase family.</text>
</comment>
<evidence type="ECO:0000256" key="8">
    <source>
        <dbReference type="ARBA" id="ARBA00023125"/>
    </source>
</evidence>
<feature type="region of interest" description="Interaction with DNA" evidence="10">
    <location>
        <begin position="159"/>
        <end position="164"/>
    </location>
</feature>
<dbReference type="Gene3D" id="3.30.65.10">
    <property type="entry name" value="Bacterial Topoisomerase I, domain 1"/>
    <property type="match status" value="2"/>
</dbReference>
<dbReference type="SUPFAM" id="SSF56712">
    <property type="entry name" value="Prokaryotic type I DNA topoisomerase"/>
    <property type="match status" value="1"/>
</dbReference>
<dbReference type="GO" id="GO:0003917">
    <property type="term" value="F:DNA topoisomerase type I (single strand cut, ATP-independent) activity"/>
    <property type="evidence" value="ECO:0007669"/>
    <property type="project" value="UniProtKB-UniRule"/>
</dbReference>
<dbReference type="HAMAP" id="MF_00952">
    <property type="entry name" value="Topoisom_1_prok"/>
    <property type="match status" value="1"/>
</dbReference>
<comment type="subunit">
    <text evidence="10">Monomer.</text>
</comment>
<dbReference type="InterPro" id="IPR005733">
    <property type="entry name" value="TopoI_bac-type"/>
</dbReference>
<dbReference type="GO" id="GO:0006265">
    <property type="term" value="P:DNA topological change"/>
    <property type="evidence" value="ECO:0007669"/>
    <property type="project" value="UniProtKB-UniRule"/>
</dbReference>
<dbReference type="InterPro" id="IPR003601">
    <property type="entry name" value="Topo_IA_2"/>
</dbReference>
<reference evidence="14" key="2">
    <citation type="submission" date="2024-06" db="EMBL/GenBank/DDBJ databases">
        <authorList>
            <person name="Petrova K.O."/>
            <person name="Toshchakov S.V."/>
            <person name="Boltjanskaja Y.V."/>
            <person name="Kevbrin V."/>
        </authorList>
    </citation>
    <scope>NUCLEOTIDE SEQUENCE</scope>
    <source>
        <strain evidence="14">Z-910T</strain>
    </source>
</reference>
<feature type="site" description="Interaction with DNA" evidence="10">
    <location>
        <position position="139"/>
    </location>
</feature>
<evidence type="ECO:0000256" key="7">
    <source>
        <dbReference type="ARBA" id="ARBA00023029"/>
    </source>
</evidence>
<sequence>MNLVIVESPSKAKTINKFLGKKYKVKASMGHVIDLPKSQMGIDLESFDVKYITIRGKGKVLQELKKEAKKADKVYLATDPDREGEAISWHLANALKVNKDSCRVVFNEITKTAVKDAFKSPQNINKDVVDAQQARRILDRIVGYKISPILWDKVKRGLSAGRVQSVAVRLIVDREREIQNFEPKEYWSLEVELNAKGNKVLLSKLMKYKNKKVEVENKKQMDEIIAALKPDNFIVSKIKKSERKRNPSPPFTTSSLQQEAARKLNFTSKKTMMIAQQLYEGVKLGKKGTIGLITYIRTDSTKLSEGFVESLRETIENKYGKKYIPSKPRRYNNKKGAQEAHEAIRPTGLENIPLDIKEYLSKDQYKLYRLIWNRTLASQMQSAVYDVLTIDINNGDYSFRQTGSELKFAGFMEIYIEGKDVEEKEEKMFIGNVKEGEQLTLKEYHPKQHFTQPPPRFSEAMLVKLLEEKGIGRPSTYAPIIDTIQKRGYILKDKKTFMPSELGYVVNDLMVEHFPKVVDISFTAQMEEELDQIEEGQKHWDQLVKNFYSDFKDELEKAEENIQDIEIKDVESDVECEKCGRLMVYKLGKFGKFLACPGFPECRNTKAINKEIDVDCPKCGKAKVVERKTKKGRKFFGCATYPDCDFQSWDKPTEKKCDVCGSFAVEKGKKKVVCSDPQCKKEIN</sequence>
<dbReference type="SMART" id="SM00493">
    <property type="entry name" value="TOPRIM"/>
    <property type="match status" value="1"/>
</dbReference>
<evidence type="ECO:0000256" key="6">
    <source>
        <dbReference type="ARBA" id="ARBA00022842"/>
    </source>
</evidence>
<dbReference type="AlphaFoldDB" id="A0AAU7VQ93"/>
<dbReference type="PROSITE" id="PS50880">
    <property type="entry name" value="TOPRIM"/>
    <property type="match status" value="1"/>
</dbReference>
<dbReference type="PANTHER" id="PTHR42785">
    <property type="entry name" value="DNA TOPOISOMERASE, TYPE IA, CORE"/>
    <property type="match status" value="1"/>
</dbReference>
<organism evidence="14">
    <name type="scientific">Proteinivorax tanatarense</name>
    <dbReference type="NCBI Taxonomy" id="1260629"/>
    <lineage>
        <taxon>Bacteria</taxon>
        <taxon>Bacillati</taxon>
        <taxon>Bacillota</taxon>
        <taxon>Clostridia</taxon>
        <taxon>Eubacteriales</taxon>
        <taxon>Proteinivoracaceae</taxon>
        <taxon>Proteinivorax</taxon>
    </lineage>
</organism>
<dbReference type="NCBIfam" id="TIGR01051">
    <property type="entry name" value="topA_bact"/>
    <property type="match status" value="1"/>
</dbReference>
<evidence type="ECO:0000313" key="14">
    <source>
        <dbReference type="EMBL" id="XBX76206.1"/>
    </source>
</evidence>
<keyword evidence="5" id="KW-0862">Zinc</keyword>
<dbReference type="PRINTS" id="PR00417">
    <property type="entry name" value="PRTPISMRASEI"/>
</dbReference>
<evidence type="ECO:0000256" key="1">
    <source>
        <dbReference type="ARBA" id="ARBA00000213"/>
    </source>
</evidence>
<dbReference type="SMART" id="SM00437">
    <property type="entry name" value="TOP1Ac"/>
    <property type="match status" value="1"/>
</dbReference>
<comment type="function">
    <text evidence="10">Releases the supercoiling and torsional tension of DNA, which is introduced during the DNA replication and transcription, by transiently cleaving and rejoining one strand of the DNA duplex. Introduces a single-strand break via transesterification at a target site in duplex DNA. The scissile phosphodiester is attacked by the catalytic tyrosine of the enzyme, resulting in the formation of a DNA-(5'-phosphotyrosyl)-enzyme intermediate and the expulsion of a 3'-OH DNA strand. The free DNA strand then undergoes passage around the unbroken strand, thus removing DNA supercoils. Finally, in the religation step, the DNA 3'-OH attacks the covalent intermediate to expel the active-site tyrosine and restore the DNA phosphodiester backbone.</text>
</comment>
<evidence type="ECO:0000256" key="4">
    <source>
        <dbReference type="ARBA" id="ARBA00022771"/>
    </source>
</evidence>
<dbReference type="Gene3D" id="1.10.460.10">
    <property type="entry name" value="Topoisomerase I, domain 2"/>
    <property type="match status" value="1"/>
</dbReference>
<keyword evidence="8 10" id="KW-0238">DNA-binding</keyword>
<keyword evidence="6" id="KW-0460">Magnesium</keyword>
<proteinExistence type="inferred from homology"/>
<dbReference type="InterPro" id="IPR023405">
    <property type="entry name" value="Topo_IA_core_domain"/>
</dbReference>
<dbReference type="InterPro" id="IPR003602">
    <property type="entry name" value="Topo_IA_DNA-bd_dom"/>
</dbReference>
<evidence type="ECO:0000256" key="3">
    <source>
        <dbReference type="ARBA" id="ARBA00022723"/>
    </source>
</evidence>
<feature type="site" description="Interaction with DNA" evidence="10">
    <location>
        <position position="31"/>
    </location>
</feature>
<dbReference type="InterPro" id="IPR013824">
    <property type="entry name" value="Topo_IA_cen_sub1"/>
</dbReference>
<feature type="site" description="Interaction with DNA" evidence="10">
    <location>
        <position position="487"/>
    </location>
</feature>
<dbReference type="Gene3D" id="2.70.20.10">
    <property type="entry name" value="Topoisomerase I, domain 3"/>
    <property type="match status" value="1"/>
</dbReference>
<evidence type="ECO:0000256" key="11">
    <source>
        <dbReference type="SAM" id="MobiDB-lite"/>
    </source>
</evidence>
<keyword evidence="7 10" id="KW-0799">Topoisomerase</keyword>
<comment type="catalytic activity">
    <reaction evidence="1 10">
        <text>ATP-independent breakage of single-stranded DNA, followed by passage and rejoining.</text>
        <dbReference type="EC" id="5.6.2.1"/>
    </reaction>
</comment>
<dbReference type="Pfam" id="PF01131">
    <property type="entry name" value="Topoisom_bac"/>
    <property type="match status" value="1"/>
</dbReference>
<dbReference type="Pfam" id="PF01751">
    <property type="entry name" value="Toprim"/>
    <property type="match status" value="1"/>
</dbReference>
<dbReference type="Gene3D" id="3.40.50.140">
    <property type="match status" value="1"/>
</dbReference>
<reference evidence="14" key="1">
    <citation type="journal article" date="2013" name="Extremophiles">
        <title>Proteinivorax tanatarense gen. nov., sp. nov., an anaerobic, haloalkaliphilic, proteolytic bacterium isolated from a decaying algal bloom, and proposal of Proteinivoraceae fam. nov.</title>
        <authorList>
            <person name="Kevbrin V."/>
            <person name="Boltyanskaya Y."/>
            <person name="Zhilina T."/>
            <person name="Kolganova T."/>
            <person name="Lavrentjeva E."/>
            <person name="Kuznetsov B."/>
        </authorList>
    </citation>
    <scope>NUCLEOTIDE SEQUENCE</scope>
    <source>
        <strain evidence="14">Z-910T</strain>
    </source>
</reference>
<dbReference type="InterPro" id="IPR006171">
    <property type="entry name" value="TOPRIM_dom"/>
</dbReference>
<dbReference type="CDD" id="cd03363">
    <property type="entry name" value="TOPRIM_TopoIA_TopoI"/>
    <property type="match status" value="1"/>
</dbReference>
<keyword evidence="4" id="KW-0863">Zinc-finger</keyword>
<evidence type="ECO:0000256" key="10">
    <source>
        <dbReference type="HAMAP-Rule" id="MF_00952"/>
    </source>
</evidence>
<keyword evidence="3" id="KW-0479">Metal-binding</keyword>
<dbReference type="InterPro" id="IPR013825">
    <property type="entry name" value="Topo_IA_cen_sub2"/>
</dbReference>
<dbReference type="SUPFAM" id="SSF57783">
    <property type="entry name" value="Zinc beta-ribbon"/>
    <property type="match status" value="1"/>
</dbReference>
<dbReference type="CDD" id="cd00186">
    <property type="entry name" value="TOP1Ac"/>
    <property type="match status" value="1"/>
</dbReference>
<dbReference type="Pfam" id="PF01396">
    <property type="entry name" value="Zn_ribbon_Top1"/>
    <property type="match status" value="2"/>
</dbReference>
<feature type="site" description="Interaction with DNA" evidence="10">
    <location>
        <position position="136"/>
    </location>
</feature>
<evidence type="ECO:0000259" key="12">
    <source>
        <dbReference type="PROSITE" id="PS50880"/>
    </source>
</evidence>
<dbReference type="GO" id="GO:0003677">
    <property type="term" value="F:DNA binding"/>
    <property type="evidence" value="ECO:0007669"/>
    <property type="project" value="UniProtKB-KW"/>
</dbReference>
<keyword evidence="9 10" id="KW-0413">Isomerase</keyword>
<evidence type="ECO:0000259" key="13">
    <source>
        <dbReference type="PROSITE" id="PS52039"/>
    </source>
</evidence>
<feature type="site" description="Interaction with DNA" evidence="10">
    <location>
        <position position="297"/>
    </location>
</feature>
<feature type="site" description="Interaction with DNA" evidence="10">
    <location>
        <position position="144"/>
    </location>
</feature>
<dbReference type="EMBL" id="CP158367">
    <property type="protein sequence ID" value="XBX76206.1"/>
    <property type="molecule type" value="Genomic_DNA"/>
</dbReference>